<organism evidence="1">
    <name type="scientific">Anopheles darlingi</name>
    <name type="common">Mosquito</name>
    <dbReference type="NCBI Taxonomy" id="43151"/>
    <lineage>
        <taxon>Eukaryota</taxon>
        <taxon>Metazoa</taxon>
        <taxon>Ecdysozoa</taxon>
        <taxon>Arthropoda</taxon>
        <taxon>Hexapoda</taxon>
        <taxon>Insecta</taxon>
        <taxon>Pterygota</taxon>
        <taxon>Neoptera</taxon>
        <taxon>Endopterygota</taxon>
        <taxon>Diptera</taxon>
        <taxon>Nematocera</taxon>
        <taxon>Culicoidea</taxon>
        <taxon>Culicidae</taxon>
        <taxon>Anophelinae</taxon>
        <taxon>Anopheles</taxon>
    </lineage>
</organism>
<protein>
    <submittedName>
        <fullName evidence="1">Putative secreted protein</fullName>
    </submittedName>
</protein>
<accession>A0A2M4D7G1</accession>
<dbReference type="AlphaFoldDB" id="A0A2M4D7G1"/>
<dbReference type="EMBL" id="GGFL01009325">
    <property type="protein sequence ID" value="MBW73503.1"/>
    <property type="molecule type" value="Transcribed_RNA"/>
</dbReference>
<sequence length="80" mass="8500">MNFSSTLLVSMVCRATSNSAGVSGSSVLPNSAPTPSKRLNTSFTTPGFSLISFGKAFRISFFVSPLITGISKRTSDTFVW</sequence>
<name>A0A2M4D7G1_ANODA</name>
<proteinExistence type="predicted"/>
<evidence type="ECO:0000313" key="1">
    <source>
        <dbReference type="EMBL" id="MBW73503.1"/>
    </source>
</evidence>
<reference evidence="1" key="1">
    <citation type="submission" date="2018-01" db="EMBL/GenBank/DDBJ databases">
        <title>An insight into the sialome of Amazonian anophelines.</title>
        <authorList>
            <person name="Ribeiro J.M."/>
            <person name="Scarpassa V."/>
            <person name="Calvo E."/>
        </authorList>
    </citation>
    <scope>NUCLEOTIDE SEQUENCE</scope>
</reference>